<dbReference type="PANTHER" id="PTHR43386">
    <property type="entry name" value="OLIGOPEPTIDE TRANSPORT SYSTEM PERMEASE PROTEIN APPC"/>
    <property type="match status" value="1"/>
</dbReference>
<dbReference type="KEGG" id="dic:Dpoa569_0001681"/>
<dbReference type="GO" id="GO:0005886">
    <property type="term" value="C:plasma membrane"/>
    <property type="evidence" value="ECO:0007669"/>
    <property type="project" value="UniProtKB-SubCell"/>
</dbReference>
<evidence type="ECO:0000313" key="11">
    <source>
        <dbReference type="Proteomes" id="UP000320591"/>
    </source>
</evidence>
<gene>
    <name evidence="10" type="ORF">Dpoa569_0001681</name>
</gene>
<feature type="transmembrane region" description="Helical" evidence="8">
    <location>
        <begin position="92"/>
        <end position="119"/>
    </location>
</feature>
<keyword evidence="4" id="KW-0997">Cell inner membrane</keyword>
<dbReference type="PANTHER" id="PTHR43386:SF1">
    <property type="entry name" value="D,D-DIPEPTIDE TRANSPORT SYSTEM PERMEASE PROTEIN DDPC-RELATED"/>
    <property type="match status" value="1"/>
</dbReference>
<dbReference type="EMBL" id="CP042220">
    <property type="protein sequence ID" value="QDX29856.1"/>
    <property type="molecule type" value="Genomic_DNA"/>
</dbReference>
<evidence type="ECO:0000256" key="1">
    <source>
        <dbReference type="ARBA" id="ARBA00004429"/>
    </source>
</evidence>
<evidence type="ECO:0000313" key="10">
    <source>
        <dbReference type="EMBL" id="QDX29856.1"/>
    </source>
</evidence>
<feature type="transmembrane region" description="Helical" evidence="8">
    <location>
        <begin position="257"/>
        <end position="281"/>
    </location>
</feature>
<dbReference type="CDD" id="cd06261">
    <property type="entry name" value="TM_PBP2"/>
    <property type="match status" value="1"/>
</dbReference>
<evidence type="ECO:0000256" key="5">
    <source>
        <dbReference type="ARBA" id="ARBA00022692"/>
    </source>
</evidence>
<reference evidence="10 11" key="1">
    <citation type="journal article" date="2019" name="Environ. Microbiol.">
        <title>The phytopathogenic nature of Dickeya aquatica 174/2 and the dynamic early evolution of Dickeya pathogenicity.</title>
        <authorList>
            <person name="Duprey A."/>
            <person name="Taib N."/>
            <person name="Leonard S."/>
            <person name="Garin T."/>
            <person name="Flandrois J.P."/>
            <person name="Nasser W."/>
            <person name="Brochier-Armanet C."/>
            <person name="Reverchon S."/>
        </authorList>
    </citation>
    <scope>NUCLEOTIDE SEQUENCE [LARGE SCALE GENOMIC DNA]</scope>
    <source>
        <strain evidence="10 11">NCPPB 569</strain>
    </source>
</reference>
<evidence type="ECO:0000256" key="7">
    <source>
        <dbReference type="ARBA" id="ARBA00023136"/>
    </source>
</evidence>
<sequence length="292" mass="31743">MKWMSTFHTNRQPVRRTIVLNGIVALNGINICIVILSLLTLIALFAPWLAPFDPYTQNMMERLQPPGPDHWLGTDGFGRDLLSRVIYGTRPALMMVALILVITIPIGLLVGVGSGYLGGWVDQLLMRFTDIILALPGLVIALALVAVLGPGLLHGALALALTAWPQFARQARTETMALRNSEFLAAARMQGINGWRLMYGHVLPLCLPGVLARAAMTPGNMILAAAGLGFLGFGAPPPMAEWGAMVAEGSNVMLEQWWVATMPGLAIFLTSLTFNLLGNVLRDRLDPRYDKH</sequence>
<keyword evidence="7 8" id="KW-0472">Membrane</keyword>
<keyword evidence="5 8" id="KW-0812">Transmembrane</keyword>
<evidence type="ECO:0000256" key="4">
    <source>
        <dbReference type="ARBA" id="ARBA00022519"/>
    </source>
</evidence>
<dbReference type="PROSITE" id="PS50928">
    <property type="entry name" value="ABC_TM1"/>
    <property type="match status" value="1"/>
</dbReference>
<dbReference type="AlphaFoldDB" id="A0A5B8HL47"/>
<protein>
    <submittedName>
        <fullName evidence="10">ABC transporter permease</fullName>
    </submittedName>
</protein>
<keyword evidence="2 8" id="KW-0813">Transport</keyword>
<dbReference type="InterPro" id="IPR000515">
    <property type="entry name" value="MetI-like"/>
</dbReference>
<evidence type="ECO:0000256" key="2">
    <source>
        <dbReference type="ARBA" id="ARBA00022448"/>
    </source>
</evidence>
<evidence type="ECO:0000256" key="3">
    <source>
        <dbReference type="ARBA" id="ARBA00022475"/>
    </source>
</evidence>
<feature type="transmembrane region" description="Helical" evidence="8">
    <location>
        <begin position="131"/>
        <end position="153"/>
    </location>
</feature>
<evidence type="ECO:0000256" key="6">
    <source>
        <dbReference type="ARBA" id="ARBA00022989"/>
    </source>
</evidence>
<dbReference type="OrthoDB" id="9805884at2"/>
<dbReference type="STRING" id="568768.GCA_000406125_02170"/>
<comment type="subcellular location">
    <subcellularLocation>
        <location evidence="1">Cell inner membrane</location>
        <topology evidence="1">Multi-pass membrane protein</topology>
    </subcellularLocation>
    <subcellularLocation>
        <location evidence="8">Cell membrane</location>
        <topology evidence="8">Multi-pass membrane protein</topology>
    </subcellularLocation>
</comment>
<keyword evidence="11" id="KW-1185">Reference proteome</keyword>
<keyword evidence="3" id="KW-1003">Cell membrane</keyword>
<evidence type="ECO:0000259" key="9">
    <source>
        <dbReference type="PROSITE" id="PS50928"/>
    </source>
</evidence>
<dbReference type="Proteomes" id="UP000320591">
    <property type="component" value="Chromosome"/>
</dbReference>
<feature type="domain" description="ABC transmembrane type-1" evidence="9">
    <location>
        <begin position="89"/>
        <end position="278"/>
    </location>
</feature>
<dbReference type="InterPro" id="IPR025966">
    <property type="entry name" value="OppC_N"/>
</dbReference>
<dbReference type="Gene3D" id="1.10.3720.10">
    <property type="entry name" value="MetI-like"/>
    <property type="match status" value="1"/>
</dbReference>
<keyword evidence="6 8" id="KW-1133">Transmembrane helix</keyword>
<comment type="similarity">
    <text evidence="8">Belongs to the binding-protein-dependent transport system permease family.</text>
</comment>
<dbReference type="GO" id="GO:0071916">
    <property type="term" value="F:dipeptide transmembrane transporter activity"/>
    <property type="evidence" value="ECO:0007669"/>
    <property type="project" value="TreeGrafter"/>
</dbReference>
<dbReference type="Pfam" id="PF00528">
    <property type="entry name" value="BPD_transp_1"/>
    <property type="match status" value="1"/>
</dbReference>
<feature type="transmembrane region" description="Helical" evidence="8">
    <location>
        <begin position="197"/>
        <end position="214"/>
    </location>
</feature>
<accession>A0A5B8HL47</accession>
<feature type="transmembrane region" description="Helical" evidence="8">
    <location>
        <begin position="20"/>
        <end position="50"/>
    </location>
</feature>
<dbReference type="Pfam" id="PF12911">
    <property type="entry name" value="OppC_N"/>
    <property type="match status" value="1"/>
</dbReference>
<proteinExistence type="inferred from homology"/>
<dbReference type="RefSeq" id="WP_042870935.1">
    <property type="nucleotide sequence ID" value="NZ_CM001975.1"/>
</dbReference>
<feature type="transmembrane region" description="Helical" evidence="8">
    <location>
        <begin position="221"/>
        <end position="237"/>
    </location>
</feature>
<dbReference type="SUPFAM" id="SSF161098">
    <property type="entry name" value="MetI-like"/>
    <property type="match status" value="1"/>
</dbReference>
<dbReference type="InterPro" id="IPR050366">
    <property type="entry name" value="BP-dependent_transpt_permease"/>
</dbReference>
<dbReference type="InterPro" id="IPR035906">
    <property type="entry name" value="MetI-like_sf"/>
</dbReference>
<name>A0A5B8HL47_9GAMM</name>
<evidence type="ECO:0000256" key="8">
    <source>
        <dbReference type="RuleBase" id="RU363032"/>
    </source>
</evidence>
<organism evidence="10 11">
    <name type="scientific">Dickeya poaceiphila</name>
    <dbReference type="NCBI Taxonomy" id="568768"/>
    <lineage>
        <taxon>Bacteria</taxon>
        <taxon>Pseudomonadati</taxon>
        <taxon>Pseudomonadota</taxon>
        <taxon>Gammaproteobacteria</taxon>
        <taxon>Enterobacterales</taxon>
        <taxon>Pectobacteriaceae</taxon>
        <taxon>Dickeya</taxon>
    </lineage>
</organism>